<feature type="transmembrane region" description="Helical" evidence="1">
    <location>
        <begin position="122"/>
        <end position="141"/>
    </location>
</feature>
<protein>
    <submittedName>
        <fullName evidence="2">Uncharacterized protein</fullName>
    </submittedName>
</protein>
<feature type="transmembrane region" description="Helical" evidence="1">
    <location>
        <begin position="27"/>
        <end position="45"/>
    </location>
</feature>
<keyword evidence="1" id="KW-1133">Transmembrane helix</keyword>
<keyword evidence="1" id="KW-0472">Membrane</keyword>
<reference evidence="2 3" key="2">
    <citation type="journal article" date="2016" name="Front. Microbiol.">
        <title>When Genome-Based Approach Meets the 'Old but Good': Revealing Genes Involved in the Antibacterial Activity of Pseudomonas sp. P482 against Soft Rot Pathogens.</title>
        <authorList>
            <person name="Krzyzanowska D.M."/>
            <person name="Ossowicki A."/>
            <person name="Rajewska M."/>
            <person name="Maciag T."/>
            <person name="Jablonska M."/>
            <person name="Obuchowski M."/>
            <person name="Heeb S."/>
            <person name="Jafra S."/>
        </authorList>
    </citation>
    <scope>NUCLEOTIDE SEQUENCE [LARGE SCALE GENOMIC DNA]</scope>
    <source>
        <strain evidence="2 3">P482</strain>
    </source>
</reference>
<evidence type="ECO:0000313" key="3">
    <source>
        <dbReference type="Proteomes" id="UP000027121"/>
    </source>
</evidence>
<accession>A0AAQ0DN31</accession>
<dbReference type="GeneID" id="98282758"/>
<reference evidence="2 3" key="1">
    <citation type="journal article" date="2014" name="Genome Announc.">
        <title>Genome Sequence of Pseudomonas sp. Strain P482, a Tomato Rhizosphere Isolate with Broad-Spectrum Antimicrobial Activity.</title>
        <authorList>
            <person name="Krzyzanowska D.M."/>
            <person name="Ossowicki A."/>
            <person name="Jafra S."/>
        </authorList>
    </citation>
    <scope>NUCLEOTIDE SEQUENCE [LARGE SCALE GENOMIC DNA]</scope>
    <source>
        <strain evidence="2 3">P482</strain>
    </source>
</reference>
<dbReference type="RefSeq" id="WP_145959281.1">
    <property type="nucleotide sequence ID" value="NZ_CP071706.1"/>
</dbReference>
<dbReference type="AlphaFoldDB" id="A0AAQ0DN31"/>
<gene>
    <name evidence="2" type="ORF">BV82_10750</name>
</gene>
<feature type="transmembrane region" description="Helical" evidence="1">
    <location>
        <begin position="51"/>
        <end position="70"/>
    </location>
</feature>
<feature type="transmembrane region" description="Helical" evidence="1">
    <location>
        <begin position="153"/>
        <end position="173"/>
    </location>
</feature>
<dbReference type="EMBL" id="CP071706">
    <property type="protein sequence ID" value="QWE81255.1"/>
    <property type="molecule type" value="Genomic_DNA"/>
</dbReference>
<sequence>MKVQKPKGKPASDNLQPSARSEEYWELIKRILLAGVMLCFLILVIPSQWRVVYSATSVFLIAIGVGIRMAQINHPGKYEFTEFRSDAVRWYENLNRRHQLYLNVTMCIPFLGYLYVLDANGLFVPVAALFLIYCLGVVSYDVCRIYAIICETFIGKGVISVIFVIGSNLALSISGKIIGGMTHVPPTTFPHTLSFLAILAVPFLFVAAGTVFIFIASTMAPLIIYGSSFAKKAPRFVKWFFGVELDGSRSRYIVATLIFQVFFYVGIGTLTPAVMLAVINKYSQQIELTIGRSIYEFDMYPGTECKAAFGHRQASLGDENYILASEQSAGVVFEPPRKCSL</sequence>
<evidence type="ECO:0000313" key="2">
    <source>
        <dbReference type="EMBL" id="QWE81255.1"/>
    </source>
</evidence>
<feature type="transmembrane region" description="Helical" evidence="1">
    <location>
        <begin position="193"/>
        <end position="225"/>
    </location>
</feature>
<evidence type="ECO:0000256" key="1">
    <source>
        <dbReference type="SAM" id="Phobius"/>
    </source>
</evidence>
<name>A0AAQ0DN31_9PSED</name>
<keyword evidence="1" id="KW-0812">Transmembrane</keyword>
<feature type="transmembrane region" description="Helical" evidence="1">
    <location>
        <begin position="252"/>
        <end position="279"/>
    </location>
</feature>
<proteinExistence type="predicted"/>
<organism evidence="2 3">
    <name type="scientific">Pseudomonas donghuensis</name>
    <dbReference type="NCBI Taxonomy" id="1163398"/>
    <lineage>
        <taxon>Bacteria</taxon>
        <taxon>Pseudomonadati</taxon>
        <taxon>Pseudomonadota</taxon>
        <taxon>Gammaproteobacteria</taxon>
        <taxon>Pseudomonadales</taxon>
        <taxon>Pseudomonadaceae</taxon>
        <taxon>Pseudomonas</taxon>
    </lineage>
</organism>
<feature type="transmembrane region" description="Helical" evidence="1">
    <location>
        <begin position="100"/>
        <end position="116"/>
    </location>
</feature>
<dbReference type="Proteomes" id="UP000027121">
    <property type="component" value="Chromosome"/>
</dbReference>
<dbReference type="KEGG" id="pdw:BV82_10750"/>
<keyword evidence="3" id="KW-1185">Reference proteome</keyword>